<dbReference type="InterPro" id="IPR032710">
    <property type="entry name" value="NTF2-like_dom_sf"/>
</dbReference>
<reference evidence="2 3" key="1">
    <citation type="submission" date="2018-08" db="EMBL/GenBank/DDBJ databases">
        <title>A genome reference for cultivated species of the human gut microbiota.</title>
        <authorList>
            <person name="Zou Y."/>
            <person name="Xue W."/>
            <person name="Luo G."/>
        </authorList>
    </citation>
    <scope>NUCLEOTIDE SEQUENCE [LARGE SCALE GENOMIC DNA]</scope>
    <source>
        <strain evidence="2 3">AM28-39</strain>
    </source>
</reference>
<comment type="caution">
    <text evidence="2">The sequence shown here is derived from an EMBL/GenBank/DDBJ whole genome shotgun (WGS) entry which is preliminary data.</text>
</comment>
<dbReference type="AlphaFoldDB" id="A0A3E2XGS2"/>
<feature type="domain" description="SnoaL-like" evidence="1">
    <location>
        <begin position="17"/>
        <end position="157"/>
    </location>
</feature>
<keyword evidence="3" id="KW-1185">Reference proteome</keyword>
<gene>
    <name evidence="2" type="ORF">DW747_15575</name>
</gene>
<accession>A0A3E2XGS2</accession>
<dbReference type="Pfam" id="PF13577">
    <property type="entry name" value="SnoaL_4"/>
    <property type="match status" value="1"/>
</dbReference>
<dbReference type="OrthoDB" id="8217881at2"/>
<dbReference type="SUPFAM" id="SSF54427">
    <property type="entry name" value="NTF2-like"/>
    <property type="match status" value="1"/>
</dbReference>
<evidence type="ECO:0000313" key="3">
    <source>
        <dbReference type="Proteomes" id="UP000261231"/>
    </source>
</evidence>
<sequence>MTEEKMRQQLKQKLCKLEAQEACRNLMGRYSYYRTAFQNKEMVELWAKRDDAKLVTPWGSYQGHSGIEACYLKDIGDRSDAKVFEAIKGAVIMHEVDTEVIEVAEDLKTAKAAFLSQGHDTYVDRTDNETVHAKWAWEKYSVDFIMEDGEWKIWHMTIYPLFQSEYGEGWADNPTYVSEAFAFPNAGPEKTNWHYDRNELYPANEPAIPEPYVTYEKSSAK</sequence>
<name>A0A3E2XGS2_9FIRM</name>
<dbReference type="Gene3D" id="3.10.450.50">
    <property type="match status" value="1"/>
</dbReference>
<organism evidence="2 3">
    <name type="scientific">Coprococcus catus</name>
    <dbReference type="NCBI Taxonomy" id="116085"/>
    <lineage>
        <taxon>Bacteria</taxon>
        <taxon>Bacillati</taxon>
        <taxon>Bacillota</taxon>
        <taxon>Clostridia</taxon>
        <taxon>Lachnospirales</taxon>
        <taxon>Lachnospiraceae</taxon>
        <taxon>Coprococcus</taxon>
    </lineage>
</organism>
<dbReference type="EMBL" id="QVFD01000024">
    <property type="protein sequence ID" value="RGC43253.1"/>
    <property type="molecule type" value="Genomic_DNA"/>
</dbReference>
<dbReference type="RefSeq" id="WP_117541716.1">
    <property type="nucleotide sequence ID" value="NZ_QVFD01000024.1"/>
</dbReference>
<dbReference type="Proteomes" id="UP000261231">
    <property type="component" value="Unassembled WGS sequence"/>
</dbReference>
<proteinExistence type="predicted"/>
<dbReference type="InterPro" id="IPR037401">
    <property type="entry name" value="SnoaL-like"/>
</dbReference>
<evidence type="ECO:0000259" key="1">
    <source>
        <dbReference type="Pfam" id="PF13577"/>
    </source>
</evidence>
<protein>
    <submittedName>
        <fullName evidence="2">Nuclear transport factor 2 family protein</fullName>
    </submittedName>
</protein>
<evidence type="ECO:0000313" key="2">
    <source>
        <dbReference type="EMBL" id="RGC43253.1"/>
    </source>
</evidence>